<organism evidence="10 11">
    <name type="scientific">Novacetimonas maltaceti</name>
    <dbReference type="NCBI Taxonomy" id="1203393"/>
    <lineage>
        <taxon>Bacteria</taxon>
        <taxon>Pseudomonadati</taxon>
        <taxon>Pseudomonadota</taxon>
        <taxon>Alphaproteobacteria</taxon>
        <taxon>Acetobacterales</taxon>
        <taxon>Acetobacteraceae</taxon>
        <taxon>Novacetimonas</taxon>
    </lineage>
</organism>
<evidence type="ECO:0000313" key="11">
    <source>
        <dbReference type="Proteomes" id="UP000237344"/>
    </source>
</evidence>
<feature type="domain" description="FAD-binding FR-type" evidence="9">
    <location>
        <begin position="69"/>
        <end position="169"/>
    </location>
</feature>
<dbReference type="EC" id="1.18.1.2" evidence="3"/>
<comment type="cofactor">
    <cofactor evidence="1">
        <name>FAD</name>
        <dbReference type="ChEBI" id="CHEBI:57692"/>
    </cofactor>
</comment>
<dbReference type="Gene3D" id="3.40.50.80">
    <property type="entry name" value="Nucleotide-binding domain of ferredoxin-NADP reductase (FNR) module"/>
    <property type="match status" value="1"/>
</dbReference>
<keyword evidence="4" id="KW-0285">Flavoprotein</keyword>
<dbReference type="GO" id="GO:0004324">
    <property type="term" value="F:ferredoxin-NADP+ reductase activity"/>
    <property type="evidence" value="ECO:0007669"/>
    <property type="project" value="UniProtKB-EC"/>
</dbReference>
<keyword evidence="7 10" id="KW-0560">Oxidoreductase</keyword>
<comment type="catalytic activity">
    <reaction evidence="8">
        <text>2 reduced [2Fe-2S]-[ferredoxin] + NADP(+) + H(+) = 2 oxidized [2Fe-2S]-[ferredoxin] + NADPH</text>
        <dbReference type="Rhea" id="RHEA:20125"/>
        <dbReference type="Rhea" id="RHEA-COMP:10000"/>
        <dbReference type="Rhea" id="RHEA-COMP:10001"/>
        <dbReference type="ChEBI" id="CHEBI:15378"/>
        <dbReference type="ChEBI" id="CHEBI:33737"/>
        <dbReference type="ChEBI" id="CHEBI:33738"/>
        <dbReference type="ChEBI" id="CHEBI:57783"/>
        <dbReference type="ChEBI" id="CHEBI:58349"/>
        <dbReference type="EC" id="1.18.1.2"/>
    </reaction>
</comment>
<evidence type="ECO:0000256" key="8">
    <source>
        <dbReference type="ARBA" id="ARBA00047776"/>
    </source>
</evidence>
<dbReference type="PROSITE" id="PS51384">
    <property type="entry name" value="FAD_FR"/>
    <property type="match status" value="1"/>
</dbReference>
<evidence type="ECO:0000256" key="2">
    <source>
        <dbReference type="ARBA" id="ARBA00008312"/>
    </source>
</evidence>
<dbReference type="PRINTS" id="PR00410">
    <property type="entry name" value="PHEHYDRXLASE"/>
</dbReference>
<evidence type="ECO:0000313" key="10">
    <source>
        <dbReference type="EMBL" id="POF62669.1"/>
    </source>
</evidence>
<dbReference type="CDD" id="cd06195">
    <property type="entry name" value="FNR1"/>
    <property type="match status" value="1"/>
</dbReference>
<dbReference type="EMBL" id="POTC01000019">
    <property type="protein sequence ID" value="POF62669.1"/>
    <property type="molecule type" value="Genomic_DNA"/>
</dbReference>
<dbReference type="InterPro" id="IPR033892">
    <property type="entry name" value="FNR_bac"/>
</dbReference>
<comment type="caution">
    <text evidence="10">The sequence shown here is derived from an EMBL/GenBank/DDBJ whole genome shotgun (WGS) entry which is preliminary data.</text>
</comment>
<keyword evidence="6" id="KW-0521">NADP</keyword>
<protein>
    <recommendedName>
        <fullName evidence="3">ferredoxin--NADP(+) reductase</fullName>
        <ecNumber evidence="3">1.18.1.2</ecNumber>
    </recommendedName>
</protein>
<dbReference type="SUPFAM" id="SSF52343">
    <property type="entry name" value="Ferredoxin reductase-like, C-terminal NADP-linked domain"/>
    <property type="match status" value="1"/>
</dbReference>
<evidence type="ECO:0000256" key="6">
    <source>
        <dbReference type="ARBA" id="ARBA00022857"/>
    </source>
</evidence>
<dbReference type="PANTHER" id="PTHR47878">
    <property type="entry name" value="OXIDOREDUCTASE FAD/NAD(P)-BINDING DOMAIN PROTEIN"/>
    <property type="match status" value="1"/>
</dbReference>
<dbReference type="InterPro" id="IPR017927">
    <property type="entry name" value="FAD-bd_FR_type"/>
</dbReference>
<evidence type="ECO:0000259" key="9">
    <source>
        <dbReference type="PROSITE" id="PS51384"/>
    </source>
</evidence>
<sequence length="324" mass="36134">MPKHSRLGKIVAGRICQGNLARVRVSRENNDLMSDTLITPAADAVPSGLAPVEGQPGVYHLAPPVKEYGHLNAETVLTVHHWTDRLFSFTTTRDPALRFENGQFTMIGIEVEGKPLLRAYSIASANYEDNLEFLSIAVPDGPLTSRLRHVKVGDKVLIGRKPVGTLLLDNLRPGRNLYFLSTGTGLAPFMSLIKDPECYERYDHVILSHTVRISGELAYSNHIRHELPHHEFLGEDVSGKLLYYPAVTREPFAVTDRITKLIETGKIFKDLNIPELDPEHDRVMICGSPEMLADTEKMLQARGFDEGNNSRPGAYVVEKAFAER</sequence>
<dbReference type="InterPro" id="IPR017938">
    <property type="entry name" value="Riboflavin_synthase-like_b-brl"/>
</dbReference>
<dbReference type="Gene3D" id="2.40.30.10">
    <property type="entry name" value="Translation factors"/>
    <property type="match status" value="1"/>
</dbReference>
<proteinExistence type="inferred from homology"/>
<keyword evidence="5" id="KW-0274">FAD</keyword>
<evidence type="ECO:0000256" key="4">
    <source>
        <dbReference type="ARBA" id="ARBA00022630"/>
    </source>
</evidence>
<dbReference type="GO" id="GO:0034599">
    <property type="term" value="P:cellular response to oxidative stress"/>
    <property type="evidence" value="ECO:0007669"/>
    <property type="project" value="TreeGrafter"/>
</dbReference>
<dbReference type="GO" id="GO:0042167">
    <property type="term" value="P:heme catabolic process"/>
    <property type="evidence" value="ECO:0007669"/>
    <property type="project" value="TreeGrafter"/>
</dbReference>
<dbReference type="SUPFAM" id="SSF63380">
    <property type="entry name" value="Riboflavin synthase domain-like"/>
    <property type="match status" value="1"/>
</dbReference>
<dbReference type="InterPro" id="IPR008333">
    <property type="entry name" value="Cbr1-like_FAD-bd_dom"/>
</dbReference>
<accession>A0A2S3W1C4</accession>
<evidence type="ECO:0000256" key="7">
    <source>
        <dbReference type="ARBA" id="ARBA00023002"/>
    </source>
</evidence>
<dbReference type="PANTHER" id="PTHR47878:SF1">
    <property type="entry name" value="FLAVODOXIN_FERREDOXIN--NADP REDUCTASE"/>
    <property type="match status" value="1"/>
</dbReference>
<evidence type="ECO:0000256" key="1">
    <source>
        <dbReference type="ARBA" id="ARBA00001974"/>
    </source>
</evidence>
<dbReference type="AlphaFoldDB" id="A0A2S3W1C4"/>
<reference evidence="10 11" key="1">
    <citation type="submission" date="2018-01" db="EMBL/GenBank/DDBJ databases">
        <title>Draft Genome Sequence of Komagataeibacter maltaceti LMG 1529, a Vinegar Producing Acetic Acid Bacterium Isolated from Malt Vinegar Brewery Acetifiers.</title>
        <authorList>
            <person name="Zhang Q."/>
            <person name="Hollensteiner J."/>
            <person name="Poehlein A."/>
            <person name="Daniel R."/>
        </authorList>
    </citation>
    <scope>NUCLEOTIDE SEQUENCE [LARGE SCALE GENOMIC DNA]</scope>
    <source>
        <strain evidence="10 11">LMG 1529</strain>
    </source>
</reference>
<evidence type="ECO:0000256" key="3">
    <source>
        <dbReference type="ARBA" id="ARBA00013223"/>
    </source>
</evidence>
<dbReference type="InterPro" id="IPR051930">
    <property type="entry name" value="FNR_type-1"/>
</dbReference>
<comment type="similarity">
    <text evidence="2">Belongs to the ferredoxin--NADP reductase type 1 family.</text>
</comment>
<dbReference type="Proteomes" id="UP000237344">
    <property type="component" value="Unassembled WGS sequence"/>
</dbReference>
<name>A0A2S3W1C4_9PROT</name>
<evidence type="ECO:0000256" key="5">
    <source>
        <dbReference type="ARBA" id="ARBA00022827"/>
    </source>
</evidence>
<dbReference type="Pfam" id="PF00970">
    <property type="entry name" value="FAD_binding_6"/>
    <property type="match status" value="1"/>
</dbReference>
<gene>
    <name evidence="10" type="primary">fpr</name>
    <name evidence="10" type="ORF">KMAL_16960</name>
</gene>
<keyword evidence="11" id="KW-1185">Reference proteome</keyword>
<dbReference type="InterPro" id="IPR039261">
    <property type="entry name" value="FNR_nucleotide-bd"/>
</dbReference>